<dbReference type="PRINTS" id="PR00720">
    <property type="entry name" value="MAMMALPTPASE"/>
</dbReference>
<feature type="active site" evidence="6">
    <location>
        <position position="17"/>
    </location>
</feature>
<feature type="active site" description="Proton donor" evidence="6">
    <location>
        <position position="127"/>
    </location>
</feature>
<dbReference type="EC" id="3.1.3.48" evidence="7"/>
<dbReference type="SUPFAM" id="SSF52788">
    <property type="entry name" value="Phosphotyrosine protein phosphatases I"/>
    <property type="match status" value="1"/>
</dbReference>
<evidence type="ECO:0000256" key="6">
    <source>
        <dbReference type="PIRSR" id="PIRSR617867-1"/>
    </source>
</evidence>
<keyword evidence="9" id="KW-1185">Reference proteome</keyword>
<keyword evidence="4 7" id="KW-0378">Hydrolase</keyword>
<organism evidence="9 10">
    <name type="scientific">Fopius arisanus</name>
    <dbReference type="NCBI Taxonomy" id="64838"/>
    <lineage>
        <taxon>Eukaryota</taxon>
        <taxon>Metazoa</taxon>
        <taxon>Ecdysozoa</taxon>
        <taxon>Arthropoda</taxon>
        <taxon>Hexapoda</taxon>
        <taxon>Insecta</taxon>
        <taxon>Pterygota</taxon>
        <taxon>Neoptera</taxon>
        <taxon>Endopterygota</taxon>
        <taxon>Hymenoptera</taxon>
        <taxon>Apocrita</taxon>
        <taxon>Ichneumonoidea</taxon>
        <taxon>Braconidae</taxon>
        <taxon>Opiinae</taxon>
        <taxon>Fopius</taxon>
    </lineage>
</organism>
<sequence>MSDQTKVLMVCLGNTCRSPMAEAIFINYITKMNLPSRWRVDSAALRDYHVNNAPDFRAQTTLKFNGITNYSHLARTITINDFHNFDWILGMDDFNIRELNRIKPQDCKAHIELLGKYHPEGETIIRDPFCVGYALRIINYRFTNIRAITLFHILLRIKTALDFSKRMTNVREVSKDFWKLISDFILYKKYKI</sequence>
<dbReference type="EC" id="3.1.3.2" evidence="7"/>
<dbReference type="InterPro" id="IPR002115">
    <property type="entry name" value="Tyr_Pase_low_mol_wt_mml"/>
</dbReference>
<evidence type="ECO:0000256" key="2">
    <source>
        <dbReference type="ARBA" id="ARBA00011063"/>
    </source>
</evidence>
<comment type="catalytic activity">
    <reaction evidence="7">
        <text>O-phospho-L-tyrosyl-[protein] + H2O = L-tyrosyl-[protein] + phosphate</text>
        <dbReference type="Rhea" id="RHEA:10684"/>
        <dbReference type="Rhea" id="RHEA-COMP:10136"/>
        <dbReference type="Rhea" id="RHEA-COMP:20101"/>
        <dbReference type="ChEBI" id="CHEBI:15377"/>
        <dbReference type="ChEBI" id="CHEBI:43474"/>
        <dbReference type="ChEBI" id="CHEBI:46858"/>
        <dbReference type="ChEBI" id="CHEBI:61978"/>
        <dbReference type="EC" id="3.1.3.48"/>
    </reaction>
</comment>
<evidence type="ECO:0000256" key="7">
    <source>
        <dbReference type="RuleBase" id="RU368115"/>
    </source>
</evidence>
<protein>
    <recommendedName>
        <fullName evidence="7">Low molecular weight phosphotyrosine protein phosphatase</fullName>
        <shortName evidence="7">LMW-PTP</shortName>
        <shortName evidence="7">LMW-PTPase</shortName>
        <ecNumber evidence="7">3.1.3.2</ecNumber>
        <ecNumber evidence="7">3.1.3.48</ecNumber>
    </recommendedName>
    <alternativeName>
        <fullName evidence="7">Low molecular weight cytosolic acid phosphatase</fullName>
    </alternativeName>
</protein>
<name>A0A9R1T049_9HYME</name>
<evidence type="ECO:0000256" key="3">
    <source>
        <dbReference type="ARBA" id="ARBA00022490"/>
    </source>
</evidence>
<comment type="similarity">
    <text evidence="2 7">Belongs to the low molecular weight phosphotyrosine protein phosphatase family.</text>
</comment>
<dbReference type="SMART" id="SM00226">
    <property type="entry name" value="LMWPc"/>
    <property type="match status" value="1"/>
</dbReference>
<dbReference type="Proteomes" id="UP000694866">
    <property type="component" value="Unplaced"/>
</dbReference>
<evidence type="ECO:0000256" key="4">
    <source>
        <dbReference type="ARBA" id="ARBA00022801"/>
    </source>
</evidence>
<dbReference type="RefSeq" id="XP_011300604.1">
    <property type="nucleotide sequence ID" value="XM_011302302.1"/>
</dbReference>
<dbReference type="PANTHER" id="PTHR11717">
    <property type="entry name" value="LOW MOLECULAR WEIGHT PROTEIN TYROSINE PHOSPHATASE"/>
    <property type="match status" value="1"/>
</dbReference>
<feature type="active site" description="Nucleophile" evidence="6">
    <location>
        <position position="11"/>
    </location>
</feature>
<dbReference type="AlphaFoldDB" id="A0A9R1T049"/>
<comment type="subcellular location">
    <subcellularLocation>
        <location evidence="1 7">Cytoplasm</location>
    </subcellularLocation>
</comment>
<dbReference type="FunFam" id="3.40.50.2300:FF:000105">
    <property type="entry name" value="Low molecular weight phosphotyrosine protein"/>
    <property type="match status" value="1"/>
</dbReference>
<dbReference type="Gene3D" id="3.40.50.2300">
    <property type="match status" value="1"/>
</dbReference>
<reference evidence="10" key="1">
    <citation type="submission" date="2025-08" db="UniProtKB">
        <authorList>
            <consortium name="RefSeq"/>
        </authorList>
    </citation>
    <scope>IDENTIFICATION</scope>
    <source>
        <strain evidence="10">USDA-PBARC FA_bdor</strain>
        <tissue evidence="10">Whole organism</tissue>
    </source>
</reference>
<comment type="function">
    <text evidence="7">Acts on tyrosine phosphorylated proteins, low-MW aryl phosphates and natural and synthetic acyl phosphates.</text>
</comment>
<evidence type="ECO:0000313" key="9">
    <source>
        <dbReference type="Proteomes" id="UP000694866"/>
    </source>
</evidence>
<keyword evidence="5 7" id="KW-0904">Protein phosphatase</keyword>
<dbReference type="GO" id="GO:0005737">
    <property type="term" value="C:cytoplasm"/>
    <property type="evidence" value="ECO:0007669"/>
    <property type="project" value="UniProtKB-SubCell"/>
</dbReference>
<dbReference type="InterPro" id="IPR023485">
    <property type="entry name" value="Ptyr_pPase"/>
</dbReference>
<dbReference type="OrthoDB" id="3388at2759"/>
<proteinExistence type="inferred from homology"/>
<dbReference type="GO" id="GO:0003993">
    <property type="term" value="F:acid phosphatase activity"/>
    <property type="evidence" value="ECO:0007669"/>
    <property type="project" value="UniProtKB-UniRule"/>
</dbReference>
<dbReference type="Pfam" id="PF01451">
    <property type="entry name" value="LMWPc"/>
    <property type="match status" value="1"/>
</dbReference>
<dbReference type="InterPro" id="IPR017867">
    <property type="entry name" value="Tyr_phospatase_low_mol_wt"/>
</dbReference>
<dbReference type="PRINTS" id="PR00719">
    <property type="entry name" value="LMWPTPASE"/>
</dbReference>
<comment type="catalytic activity">
    <reaction evidence="7">
        <text>a phosphate monoester + H2O = an alcohol + phosphate</text>
        <dbReference type="Rhea" id="RHEA:15017"/>
        <dbReference type="ChEBI" id="CHEBI:15377"/>
        <dbReference type="ChEBI" id="CHEBI:30879"/>
        <dbReference type="ChEBI" id="CHEBI:43474"/>
        <dbReference type="ChEBI" id="CHEBI:67140"/>
        <dbReference type="EC" id="3.1.3.2"/>
    </reaction>
</comment>
<dbReference type="CDD" id="cd16343">
    <property type="entry name" value="LMWPTP"/>
    <property type="match status" value="1"/>
</dbReference>
<dbReference type="InterPro" id="IPR050438">
    <property type="entry name" value="LMW_PTPase"/>
</dbReference>
<gene>
    <name evidence="10" type="primary">LOC105265031</name>
</gene>
<dbReference type="GeneID" id="105265031"/>
<dbReference type="PANTHER" id="PTHR11717:SF7">
    <property type="entry name" value="LOW MOLECULAR WEIGHT PHOSPHOTYROSINE PROTEIN PHOSPHATASE"/>
    <property type="match status" value="1"/>
</dbReference>
<evidence type="ECO:0000313" key="10">
    <source>
        <dbReference type="RefSeq" id="XP_011300604.1"/>
    </source>
</evidence>
<evidence type="ECO:0000256" key="1">
    <source>
        <dbReference type="ARBA" id="ARBA00004496"/>
    </source>
</evidence>
<evidence type="ECO:0000259" key="8">
    <source>
        <dbReference type="SMART" id="SM00226"/>
    </source>
</evidence>
<dbReference type="GO" id="GO:0004726">
    <property type="term" value="F:non-membrane spanning protein tyrosine phosphatase activity"/>
    <property type="evidence" value="ECO:0007669"/>
    <property type="project" value="InterPro"/>
</dbReference>
<dbReference type="InterPro" id="IPR036196">
    <property type="entry name" value="Ptyr_pPase_sf"/>
</dbReference>
<feature type="domain" description="Phosphotyrosine protein phosphatase I" evidence="8">
    <location>
        <begin position="5"/>
        <end position="148"/>
    </location>
</feature>
<evidence type="ECO:0000256" key="5">
    <source>
        <dbReference type="ARBA" id="ARBA00022912"/>
    </source>
</evidence>
<dbReference type="KEGG" id="fas:105265031"/>
<keyword evidence="3 7" id="KW-0963">Cytoplasm</keyword>
<accession>A0A9R1T049</accession>